<dbReference type="AlphaFoldDB" id="A0A930YAG9"/>
<comment type="caution">
    <text evidence="1">The sequence shown here is derived from an EMBL/GenBank/DDBJ whole genome shotgun (WGS) entry which is preliminary data.</text>
</comment>
<gene>
    <name evidence="1" type="ORF">INT80_06885</name>
</gene>
<organism evidence="1">
    <name type="scientific">Gallibacterium anatis</name>
    <dbReference type="NCBI Taxonomy" id="750"/>
    <lineage>
        <taxon>Bacteria</taxon>
        <taxon>Pseudomonadati</taxon>
        <taxon>Pseudomonadota</taxon>
        <taxon>Gammaproteobacteria</taxon>
        <taxon>Pasteurellales</taxon>
        <taxon>Pasteurellaceae</taxon>
        <taxon>Gallibacterium</taxon>
    </lineage>
</organism>
<name>A0A930YAG9_9PAST</name>
<protein>
    <submittedName>
        <fullName evidence="1">Uncharacterized protein</fullName>
    </submittedName>
</protein>
<dbReference type="EMBL" id="JADION010000016">
    <property type="protein sequence ID" value="MBF4102608.1"/>
    <property type="molecule type" value="Genomic_DNA"/>
</dbReference>
<proteinExistence type="predicted"/>
<sequence>MKSLLGGRKFLGFGGINKNDVYPFLDDQNITSPGKDVIYDALNLFA</sequence>
<accession>A0A930YAG9</accession>
<evidence type="ECO:0000313" key="1">
    <source>
        <dbReference type="EMBL" id="MBF4102608.1"/>
    </source>
</evidence>
<reference evidence="1" key="1">
    <citation type="submission" date="2020-11" db="EMBL/GenBank/DDBJ databases">
        <title>Gallibacterium anatis 1637, full genome, WGS.</title>
        <authorList>
            <person name="Laishevtcev A.I."/>
            <person name="Yakimova E.A."/>
            <person name="Petkovich D."/>
            <person name="Stepanova T.V."/>
            <person name="Kalendr R.S."/>
            <person name="Rubalsky E.O."/>
            <person name="Zulkarneev E.R."/>
            <person name="Aleshkin A.V."/>
        </authorList>
    </citation>
    <scope>NUCLEOTIDE SEQUENCE</scope>
    <source>
        <strain evidence="1">1637</strain>
    </source>
</reference>